<organism evidence="1 2">
    <name type="scientific">Trifolium medium</name>
    <dbReference type="NCBI Taxonomy" id="97028"/>
    <lineage>
        <taxon>Eukaryota</taxon>
        <taxon>Viridiplantae</taxon>
        <taxon>Streptophyta</taxon>
        <taxon>Embryophyta</taxon>
        <taxon>Tracheophyta</taxon>
        <taxon>Spermatophyta</taxon>
        <taxon>Magnoliopsida</taxon>
        <taxon>eudicotyledons</taxon>
        <taxon>Gunneridae</taxon>
        <taxon>Pentapetalae</taxon>
        <taxon>rosids</taxon>
        <taxon>fabids</taxon>
        <taxon>Fabales</taxon>
        <taxon>Fabaceae</taxon>
        <taxon>Papilionoideae</taxon>
        <taxon>50 kb inversion clade</taxon>
        <taxon>NPAAA clade</taxon>
        <taxon>Hologalegina</taxon>
        <taxon>IRL clade</taxon>
        <taxon>Trifolieae</taxon>
        <taxon>Trifolium</taxon>
    </lineage>
</organism>
<keyword evidence="2" id="KW-1185">Reference proteome</keyword>
<dbReference type="AlphaFoldDB" id="A0A392T5X9"/>
<keyword evidence="1" id="KW-0548">Nucleotidyltransferase</keyword>
<evidence type="ECO:0000313" key="2">
    <source>
        <dbReference type="Proteomes" id="UP000265520"/>
    </source>
</evidence>
<keyword evidence="1" id="KW-0808">Transferase</keyword>
<comment type="caution">
    <text evidence="1">The sequence shown here is derived from an EMBL/GenBank/DDBJ whole genome shotgun (WGS) entry which is preliminary data.</text>
</comment>
<feature type="non-terminal residue" evidence="1">
    <location>
        <position position="66"/>
    </location>
</feature>
<reference evidence="1 2" key="1">
    <citation type="journal article" date="2018" name="Front. Plant Sci.">
        <title>Red Clover (Trifolium pratense) and Zigzag Clover (T. medium) - A Picture of Genomic Similarities and Differences.</title>
        <authorList>
            <person name="Dluhosova J."/>
            <person name="Istvanek J."/>
            <person name="Nedelnik J."/>
            <person name="Repkova J."/>
        </authorList>
    </citation>
    <scope>NUCLEOTIDE SEQUENCE [LARGE SCALE GENOMIC DNA]</scope>
    <source>
        <strain evidence="2">cv. 10/8</strain>
        <tissue evidence="1">Leaf</tissue>
    </source>
</reference>
<dbReference type="EMBL" id="LXQA010512432">
    <property type="protein sequence ID" value="MCI56439.1"/>
    <property type="molecule type" value="Genomic_DNA"/>
</dbReference>
<dbReference type="Proteomes" id="UP000265520">
    <property type="component" value="Unassembled WGS sequence"/>
</dbReference>
<accession>A0A392T5X9</accession>
<dbReference type="GO" id="GO:0003964">
    <property type="term" value="F:RNA-directed DNA polymerase activity"/>
    <property type="evidence" value="ECO:0007669"/>
    <property type="project" value="UniProtKB-KW"/>
</dbReference>
<name>A0A392T5X9_9FABA</name>
<proteinExistence type="predicted"/>
<keyword evidence="1" id="KW-0695">RNA-directed DNA polymerase</keyword>
<protein>
    <submittedName>
        <fullName evidence="1">RNA-directed DNA polymerase (Reverse transcriptase)</fullName>
    </submittedName>
</protein>
<sequence length="66" mass="7708">MAAIELVHYMKSKTRGQVGEVALKLYISKAYDRIDWDYLMDVLSAMGFSHKWISWIMLCVETVDYS</sequence>
<evidence type="ECO:0000313" key="1">
    <source>
        <dbReference type="EMBL" id="MCI56439.1"/>
    </source>
</evidence>